<dbReference type="EMBL" id="PGXC01000001">
    <property type="protein sequence ID" value="PKK92300.1"/>
    <property type="molecule type" value="Genomic_DNA"/>
</dbReference>
<dbReference type="Proteomes" id="UP000233256">
    <property type="component" value="Unassembled WGS sequence"/>
</dbReference>
<dbReference type="AlphaFoldDB" id="A0A2N1PVD7"/>
<keyword evidence="3" id="KW-0812">Transmembrane</keyword>
<proteinExistence type="predicted"/>
<evidence type="ECO:0000313" key="4">
    <source>
        <dbReference type="EMBL" id="PKK92300.1"/>
    </source>
</evidence>
<feature type="compositionally biased region" description="Low complexity" evidence="2">
    <location>
        <begin position="213"/>
        <end position="228"/>
    </location>
</feature>
<dbReference type="SUPFAM" id="SSF48452">
    <property type="entry name" value="TPR-like"/>
    <property type="match status" value="1"/>
</dbReference>
<feature type="region of interest" description="Disordered" evidence="2">
    <location>
        <begin position="208"/>
        <end position="231"/>
    </location>
</feature>
<dbReference type="Gene3D" id="1.25.40.10">
    <property type="entry name" value="Tetratricopeptide repeat domain"/>
    <property type="match status" value="1"/>
</dbReference>
<keyword evidence="3" id="KW-1133">Transmembrane helix</keyword>
<comment type="caution">
    <text evidence="4">The sequence shown here is derived from an EMBL/GenBank/DDBJ whole genome shotgun (WGS) entry which is preliminary data.</text>
</comment>
<sequence length="316" mass="34821">MTPCRVKYLHAGTVKFLLILFVMMQSFMVLSLFWPDAVFSPVWAGTASEPLTDDIEQHFRYGHEFYMMRKYREAQVEFENVKVMAPGSVLGYIWSGKSLARLGEYDSALVEFNRGLAIDPSNGELKSMVEKYGPKASISVEPEPAETNPLLSQPAVDQGQRGIEFRFVKAQEPSDDELTPRVKLPGMPDNHENSEVEVILGDTTYGAEEADSGEASGATSESSATADASAKEAARARATAGLTLAELEAACRENVKSLKDAVFSYNLDHLDEMNSETFSLSKLKEGGYLKEIPVCPENGTYELSKGEARCSFHDED</sequence>
<name>A0A2N1PVD7_9BACT</name>
<evidence type="ECO:0000256" key="3">
    <source>
        <dbReference type="SAM" id="Phobius"/>
    </source>
</evidence>
<feature type="repeat" description="TPR" evidence="1">
    <location>
        <begin position="89"/>
        <end position="122"/>
    </location>
</feature>
<keyword evidence="1" id="KW-0802">TPR repeat</keyword>
<evidence type="ECO:0000313" key="5">
    <source>
        <dbReference type="Proteomes" id="UP000233256"/>
    </source>
</evidence>
<evidence type="ECO:0000256" key="1">
    <source>
        <dbReference type="PROSITE-ProRule" id="PRU00339"/>
    </source>
</evidence>
<feature type="transmembrane region" description="Helical" evidence="3">
    <location>
        <begin position="12"/>
        <end position="34"/>
    </location>
</feature>
<organism evidence="4 5">
    <name type="scientific">Candidatus Wallbacteria bacterium HGW-Wallbacteria-1</name>
    <dbReference type="NCBI Taxonomy" id="2013854"/>
    <lineage>
        <taxon>Bacteria</taxon>
        <taxon>Candidatus Walliibacteriota</taxon>
    </lineage>
</organism>
<accession>A0A2N1PVD7</accession>
<reference evidence="4 5" key="1">
    <citation type="journal article" date="2017" name="ISME J.">
        <title>Potential for microbial H2 and metal transformations associated with novel bacteria and archaea in deep terrestrial subsurface sediments.</title>
        <authorList>
            <person name="Hernsdorf A.W."/>
            <person name="Amano Y."/>
            <person name="Miyakawa K."/>
            <person name="Ise K."/>
            <person name="Suzuki Y."/>
            <person name="Anantharaman K."/>
            <person name="Probst A."/>
            <person name="Burstein D."/>
            <person name="Thomas B.C."/>
            <person name="Banfield J.F."/>
        </authorList>
    </citation>
    <scope>NUCLEOTIDE SEQUENCE [LARGE SCALE GENOMIC DNA]</scope>
    <source>
        <strain evidence="4">HGW-Wallbacteria-1</strain>
    </source>
</reference>
<protein>
    <submittedName>
        <fullName evidence="4">Uncharacterized protein</fullName>
    </submittedName>
</protein>
<gene>
    <name evidence="4" type="ORF">CVV64_02480</name>
</gene>
<dbReference type="PROSITE" id="PS50005">
    <property type="entry name" value="TPR"/>
    <property type="match status" value="1"/>
</dbReference>
<feature type="region of interest" description="Disordered" evidence="2">
    <location>
        <begin position="172"/>
        <end position="192"/>
    </location>
</feature>
<dbReference type="InterPro" id="IPR011990">
    <property type="entry name" value="TPR-like_helical_dom_sf"/>
</dbReference>
<evidence type="ECO:0000256" key="2">
    <source>
        <dbReference type="SAM" id="MobiDB-lite"/>
    </source>
</evidence>
<dbReference type="InterPro" id="IPR019734">
    <property type="entry name" value="TPR_rpt"/>
</dbReference>
<keyword evidence="3" id="KW-0472">Membrane</keyword>